<sequence length="233" mass="24614">MVGCGSRQDEADDGPTVVASTTWAGAYAKAAGATDVRVLNGAVQTDPLRTPQPSELATAAAADFVVFAESDPFAAELKAAAGDAVLVPVTLRYDRAVISDEVTRLGGILGASVAAQQWVTDFQATWDGIQVAGRSLNPIPPWRVVAEENVADWARFMGLNLVGVYQRGAVAAPQLARLRAARPKLQVDDADKLGAPPELGTPNVAVSNFPQDDLDMVPLIRRNTEIFTDAFNS</sequence>
<keyword evidence="2" id="KW-1185">Reference proteome</keyword>
<accession>A0ABN3N252</accession>
<comment type="caution">
    <text evidence="1">The sequence shown here is derived from an EMBL/GenBank/DDBJ whole genome shotgun (WGS) entry which is preliminary data.</text>
</comment>
<evidence type="ECO:0008006" key="3">
    <source>
        <dbReference type="Google" id="ProtNLM"/>
    </source>
</evidence>
<organism evidence="1 2">
    <name type="scientific">Pilimelia columellifera subsp. columellifera</name>
    <dbReference type="NCBI Taxonomy" id="706583"/>
    <lineage>
        <taxon>Bacteria</taxon>
        <taxon>Bacillati</taxon>
        <taxon>Actinomycetota</taxon>
        <taxon>Actinomycetes</taxon>
        <taxon>Micromonosporales</taxon>
        <taxon>Micromonosporaceae</taxon>
        <taxon>Pilimelia</taxon>
    </lineage>
</organism>
<name>A0ABN3N252_9ACTN</name>
<evidence type="ECO:0000313" key="2">
    <source>
        <dbReference type="Proteomes" id="UP001499978"/>
    </source>
</evidence>
<dbReference type="Proteomes" id="UP001499978">
    <property type="component" value="Unassembled WGS sequence"/>
</dbReference>
<reference evidence="1 2" key="1">
    <citation type="journal article" date="2019" name="Int. J. Syst. Evol. Microbiol.">
        <title>The Global Catalogue of Microorganisms (GCM) 10K type strain sequencing project: providing services to taxonomists for standard genome sequencing and annotation.</title>
        <authorList>
            <consortium name="The Broad Institute Genomics Platform"/>
            <consortium name="The Broad Institute Genome Sequencing Center for Infectious Disease"/>
            <person name="Wu L."/>
            <person name="Ma J."/>
        </authorList>
    </citation>
    <scope>NUCLEOTIDE SEQUENCE [LARGE SCALE GENOMIC DNA]</scope>
    <source>
        <strain evidence="1 2">JCM 3367</strain>
    </source>
</reference>
<gene>
    <name evidence="1" type="ORF">GCM10010201_05650</name>
</gene>
<evidence type="ECO:0000313" key="1">
    <source>
        <dbReference type="EMBL" id="GAA2513036.1"/>
    </source>
</evidence>
<dbReference type="EMBL" id="BAAARY010000001">
    <property type="protein sequence ID" value="GAA2513036.1"/>
    <property type="molecule type" value="Genomic_DNA"/>
</dbReference>
<protein>
    <recommendedName>
        <fullName evidence="3">Fe/B12 periplasmic-binding domain-containing protein</fullName>
    </recommendedName>
</protein>
<proteinExistence type="predicted"/>